<evidence type="ECO:0000256" key="4">
    <source>
        <dbReference type="ARBA" id="ARBA00011233"/>
    </source>
</evidence>
<dbReference type="EC" id="4.1.1.112" evidence="6"/>
<evidence type="ECO:0000256" key="13">
    <source>
        <dbReference type="PIRSR" id="PIRSR605493-1"/>
    </source>
</evidence>
<comment type="similarity">
    <text evidence="3">Belongs to the class II aldolase/RraA-like family.</text>
</comment>
<dbReference type="GO" id="GO:0008948">
    <property type="term" value="F:oxaloacetate decarboxylase activity"/>
    <property type="evidence" value="ECO:0007669"/>
    <property type="project" value="UniProtKB-EC"/>
</dbReference>
<sequence length="204" mass="20689">MAVPVRVADVAPVPGEVVARYLALPDMTCAVADALDELGVGAVAADVLRAARPGARLCGPAVTLRYEVARHGSPVLADRDLYRLAPPGAVAVIDAGGSEYAVVGEISAGCARDAGVVGVLVEGAVRDFDALTTADALPVWSRARSPRNARGRLDAAELNGPARLGGIAVLPGDLVVADDNGVAAVPADHVTAVLRRCETATDTV</sequence>
<dbReference type="GO" id="GO:0047443">
    <property type="term" value="F:4-hydroxy-4-methyl-2-oxoglutarate aldolase activity"/>
    <property type="evidence" value="ECO:0007669"/>
    <property type="project" value="UniProtKB-EC"/>
</dbReference>
<evidence type="ECO:0000256" key="5">
    <source>
        <dbReference type="ARBA" id="ARBA00012213"/>
    </source>
</evidence>
<dbReference type="PANTHER" id="PTHR33254">
    <property type="entry name" value="4-HYDROXY-4-METHYL-2-OXOGLUTARATE ALDOLASE 3-RELATED"/>
    <property type="match status" value="1"/>
</dbReference>
<dbReference type="CDD" id="cd16841">
    <property type="entry name" value="RraA_family"/>
    <property type="match status" value="1"/>
</dbReference>
<organism evidence="14 15">
    <name type="scientific">Amycolatopsis thermoflava</name>
    <dbReference type="NCBI Taxonomy" id="84480"/>
    <lineage>
        <taxon>Bacteria</taxon>
        <taxon>Bacillati</taxon>
        <taxon>Actinomycetota</taxon>
        <taxon>Actinomycetes</taxon>
        <taxon>Pseudonocardiales</taxon>
        <taxon>Pseudonocardiaceae</taxon>
        <taxon>Amycolatopsis</taxon>
        <taxon>Amycolatopsis methanolica group</taxon>
    </lineage>
</organism>
<evidence type="ECO:0000256" key="2">
    <source>
        <dbReference type="ARBA" id="ARBA00001968"/>
    </source>
</evidence>
<dbReference type="PANTHER" id="PTHR33254:SF4">
    <property type="entry name" value="4-HYDROXY-4-METHYL-2-OXOGLUTARATE ALDOLASE 3-RELATED"/>
    <property type="match status" value="1"/>
</dbReference>
<evidence type="ECO:0000313" key="14">
    <source>
        <dbReference type="EMBL" id="ROS44359.1"/>
    </source>
</evidence>
<evidence type="ECO:0000256" key="11">
    <source>
        <dbReference type="ARBA" id="ARBA00032305"/>
    </source>
</evidence>
<name>A0A3N2H7E7_9PSEU</name>
<evidence type="ECO:0000256" key="1">
    <source>
        <dbReference type="ARBA" id="ARBA00001342"/>
    </source>
</evidence>
<dbReference type="RefSeq" id="WP_148085749.1">
    <property type="nucleotide sequence ID" value="NZ_RKHY01000001.1"/>
</dbReference>
<dbReference type="AlphaFoldDB" id="A0A3N2H7E7"/>
<evidence type="ECO:0000256" key="12">
    <source>
        <dbReference type="ARBA" id="ARBA00047973"/>
    </source>
</evidence>
<dbReference type="GeneID" id="301849381"/>
<dbReference type="Gene3D" id="3.50.30.40">
    <property type="entry name" value="Ribonuclease E inhibitor RraA/RraA-like"/>
    <property type="match status" value="1"/>
</dbReference>
<proteinExistence type="inferred from homology"/>
<dbReference type="InterPro" id="IPR036704">
    <property type="entry name" value="RraA/RraA-like_sf"/>
</dbReference>
<keyword evidence="13" id="KW-0479">Metal-binding</keyword>
<evidence type="ECO:0000256" key="9">
    <source>
        <dbReference type="ARBA" id="ARBA00029596"/>
    </source>
</evidence>
<comment type="catalytic activity">
    <reaction evidence="1">
        <text>4-hydroxy-4-methyl-2-oxoglutarate = 2 pyruvate</text>
        <dbReference type="Rhea" id="RHEA:22748"/>
        <dbReference type="ChEBI" id="CHEBI:15361"/>
        <dbReference type="ChEBI" id="CHEBI:58276"/>
        <dbReference type="EC" id="4.1.3.17"/>
    </reaction>
</comment>
<comment type="function">
    <text evidence="8">Catalyzes the aldol cleavage of 4-hydroxy-4-methyl-2-oxoglutarate (HMG) into 2 molecules of pyruvate. Also contains a secondary oxaloacetate (OAA) decarboxylase activity due to the common pyruvate enolate transition state formed following C-C bond cleavage in the retro-aldol and decarboxylation reactions.</text>
</comment>
<evidence type="ECO:0000256" key="6">
    <source>
        <dbReference type="ARBA" id="ARBA00012947"/>
    </source>
</evidence>
<evidence type="ECO:0000313" key="15">
    <source>
        <dbReference type="Proteomes" id="UP000274843"/>
    </source>
</evidence>
<feature type="binding site" evidence="13">
    <location>
        <position position="126"/>
    </location>
    <ligand>
        <name>substrate</name>
    </ligand>
</feature>
<evidence type="ECO:0000256" key="7">
    <source>
        <dbReference type="ARBA" id="ARBA00016549"/>
    </source>
</evidence>
<dbReference type="Pfam" id="PF03737">
    <property type="entry name" value="RraA-like"/>
    <property type="match status" value="1"/>
</dbReference>
<dbReference type="EMBL" id="RKHY01000001">
    <property type="protein sequence ID" value="ROS44359.1"/>
    <property type="molecule type" value="Genomic_DNA"/>
</dbReference>
<dbReference type="GO" id="GO:0046872">
    <property type="term" value="F:metal ion binding"/>
    <property type="evidence" value="ECO:0007669"/>
    <property type="project" value="UniProtKB-KW"/>
</dbReference>
<dbReference type="SUPFAM" id="SSF89562">
    <property type="entry name" value="RraA-like"/>
    <property type="match status" value="1"/>
</dbReference>
<feature type="binding site" evidence="13">
    <location>
        <position position="127"/>
    </location>
    <ligand>
        <name>Mg(2+)</name>
        <dbReference type="ChEBI" id="CHEBI:18420"/>
    </ligand>
</feature>
<protein>
    <recommendedName>
        <fullName evidence="7">Putative 4-hydroxy-4-methyl-2-oxoglutarate aldolase</fullName>
        <ecNumber evidence="6">4.1.1.112</ecNumber>
        <ecNumber evidence="5">4.1.3.17</ecNumber>
    </recommendedName>
    <alternativeName>
        <fullName evidence="11">Oxaloacetate decarboxylase</fullName>
    </alternativeName>
    <alternativeName>
        <fullName evidence="9">Regulator of ribonuclease activity homolog</fullName>
    </alternativeName>
    <alternativeName>
        <fullName evidence="10">RraA-like protein</fullName>
    </alternativeName>
</protein>
<gene>
    <name evidence="14" type="ORF">EDD35_6799</name>
</gene>
<keyword evidence="15" id="KW-1185">Reference proteome</keyword>
<dbReference type="InterPro" id="IPR005493">
    <property type="entry name" value="RraA/RraA-like"/>
</dbReference>
<evidence type="ECO:0000256" key="8">
    <source>
        <dbReference type="ARBA" id="ARBA00025046"/>
    </source>
</evidence>
<comment type="cofactor">
    <cofactor evidence="13">
        <name>Mg(2+)</name>
        <dbReference type="ChEBI" id="CHEBI:18420"/>
    </cofactor>
</comment>
<dbReference type="Proteomes" id="UP000274843">
    <property type="component" value="Unassembled WGS sequence"/>
</dbReference>
<comment type="caution">
    <text evidence="14">The sequence shown here is derived from an EMBL/GenBank/DDBJ whole genome shotgun (WGS) entry which is preliminary data.</text>
</comment>
<comment type="subunit">
    <text evidence="4">Homotrimer.</text>
</comment>
<comment type="catalytic activity">
    <reaction evidence="12">
        <text>oxaloacetate + H(+) = pyruvate + CO2</text>
        <dbReference type="Rhea" id="RHEA:15641"/>
        <dbReference type="ChEBI" id="CHEBI:15361"/>
        <dbReference type="ChEBI" id="CHEBI:15378"/>
        <dbReference type="ChEBI" id="CHEBI:16452"/>
        <dbReference type="ChEBI" id="CHEBI:16526"/>
        <dbReference type="EC" id="4.1.1.112"/>
    </reaction>
</comment>
<evidence type="ECO:0000256" key="10">
    <source>
        <dbReference type="ARBA" id="ARBA00030169"/>
    </source>
</evidence>
<keyword evidence="13" id="KW-0460">Magnesium</keyword>
<reference evidence="14 15" key="1">
    <citation type="submission" date="2018-11" db="EMBL/GenBank/DDBJ databases">
        <title>Sequencing the genomes of 1000 actinobacteria strains.</title>
        <authorList>
            <person name="Klenk H.-P."/>
        </authorList>
    </citation>
    <scope>NUCLEOTIDE SEQUENCE [LARGE SCALE GENOMIC DNA]</scope>
    <source>
        <strain evidence="14 15">DSM 44348</strain>
    </source>
</reference>
<evidence type="ECO:0000256" key="3">
    <source>
        <dbReference type="ARBA" id="ARBA00008621"/>
    </source>
</evidence>
<accession>A0A3N2H7E7</accession>
<dbReference type="EC" id="4.1.3.17" evidence="5"/>
<comment type="cofactor">
    <cofactor evidence="2">
        <name>a divalent metal cation</name>
        <dbReference type="ChEBI" id="CHEBI:60240"/>
    </cofactor>
</comment>